<reference evidence="1" key="2">
    <citation type="journal article" date="2015" name="Fish Shellfish Immunol.">
        <title>Early steps in the European eel (Anguilla anguilla)-Vibrio vulnificus interaction in the gills: Role of the RtxA13 toxin.</title>
        <authorList>
            <person name="Callol A."/>
            <person name="Pajuelo D."/>
            <person name="Ebbesson L."/>
            <person name="Teles M."/>
            <person name="MacKenzie S."/>
            <person name="Amaro C."/>
        </authorList>
    </citation>
    <scope>NUCLEOTIDE SEQUENCE</scope>
</reference>
<dbReference type="EMBL" id="GBXM01034669">
    <property type="protein sequence ID" value="JAH73908.1"/>
    <property type="molecule type" value="Transcribed_RNA"/>
</dbReference>
<organism evidence="1">
    <name type="scientific">Anguilla anguilla</name>
    <name type="common">European freshwater eel</name>
    <name type="synonym">Muraena anguilla</name>
    <dbReference type="NCBI Taxonomy" id="7936"/>
    <lineage>
        <taxon>Eukaryota</taxon>
        <taxon>Metazoa</taxon>
        <taxon>Chordata</taxon>
        <taxon>Craniata</taxon>
        <taxon>Vertebrata</taxon>
        <taxon>Euteleostomi</taxon>
        <taxon>Actinopterygii</taxon>
        <taxon>Neopterygii</taxon>
        <taxon>Teleostei</taxon>
        <taxon>Anguilliformes</taxon>
        <taxon>Anguillidae</taxon>
        <taxon>Anguilla</taxon>
    </lineage>
</organism>
<accession>A0A0E9VGP7</accession>
<name>A0A0E9VGP7_ANGAN</name>
<proteinExistence type="predicted"/>
<dbReference type="EMBL" id="GBXM01032209">
    <property type="protein sequence ID" value="JAH76368.1"/>
    <property type="molecule type" value="Transcribed_RNA"/>
</dbReference>
<sequence>MNEVAKTFYTLHLT</sequence>
<protein>
    <submittedName>
        <fullName evidence="1">Uncharacterized protein</fullName>
    </submittedName>
</protein>
<evidence type="ECO:0000313" key="1">
    <source>
        <dbReference type="EMBL" id="JAH76368.1"/>
    </source>
</evidence>
<reference evidence="1" key="1">
    <citation type="submission" date="2014-11" db="EMBL/GenBank/DDBJ databases">
        <authorList>
            <person name="Amaro Gonzalez C."/>
        </authorList>
    </citation>
    <scope>NUCLEOTIDE SEQUENCE</scope>
</reference>